<evidence type="ECO:0000256" key="1">
    <source>
        <dbReference type="SAM" id="MobiDB-lite"/>
    </source>
</evidence>
<evidence type="ECO:0000313" key="2">
    <source>
        <dbReference type="EMBL" id="GAI50237.1"/>
    </source>
</evidence>
<protein>
    <submittedName>
        <fullName evidence="2">Uncharacterized protein</fullName>
    </submittedName>
</protein>
<proteinExistence type="predicted"/>
<gene>
    <name evidence="2" type="ORF">S06H3_61158</name>
</gene>
<organism evidence="2">
    <name type="scientific">marine sediment metagenome</name>
    <dbReference type="NCBI Taxonomy" id="412755"/>
    <lineage>
        <taxon>unclassified sequences</taxon>
        <taxon>metagenomes</taxon>
        <taxon>ecological metagenomes</taxon>
    </lineage>
</organism>
<comment type="caution">
    <text evidence="2">The sequence shown here is derived from an EMBL/GenBank/DDBJ whole genome shotgun (WGS) entry which is preliminary data.</text>
</comment>
<sequence length="48" mass="5553">MIPAIAPDKRRENTKRRNSAFVLKELTSKKAKIKNKKKVRKLSVTSNE</sequence>
<reference evidence="2" key="1">
    <citation type="journal article" date="2014" name="Front. Microbiol.">
        <title>High frequency of phylogenetically diverse reductive dehalogenase-homologous genes in deep subseafloor sedimentary metagenomes.</title>
        <authorList>
            <person name="Kawai M."/>
            <person name="Futagami T."/>
            <person name="Toyoda A."/>
            <person name="Takaki Y."/>
            <person name="Nishi S."/>
            <person name="Hori S."/>
            <person name="Arai W."/>
            <person name="Tsubouchi T."/>
            <person name="Morono Y."/>
            <person name="Uchiyama I."/>
            <person name="Ito T."/>
            <person name="Fujiyama A."/>
            <person name="Inagaki F."/>
            <person name="Takami H."/>
        </authorList>
    </citation>
    <scope>NUCLEOTIDE SEQUENCE</scope>
    <source>
        <strain evidence="2">Expedition CK06-06</strain>
    </source>
</reference>
<name>X1P1R1_9ZZZZ</name>
<dbReference type="AlphaFoldDB" id="X1P1R1"/>
<feature type="region of interest" description="Disordered" evidence="1">
    <location>
        <begin position="1"/>
        <end position="23"/>
    </location>
</feature>
<accession>X1P1R1</accession>
<dbReference type="EMBL" id="BARV01040042">
    <property type="protein sequence ID" value="GAI50237.1"/>
    <property type="molecule type" value="Genomic_DNA"/>
</dbReference>